<dbReference type="PANTHER" id="PTHR45950">
    <property type="entry name" value="HOMEOBOX-LEUCINE ZIPPER PROTEIN ATHB-14"/>
    <property type="match status" value="1"/>
</dbReference>
<dbReference type="InterPro" id="IPR044830">
    <property type="entry name" value="HD-Zip_III"/>
</dbReference>
<accession>A0AA41VL68</accession>
<dbReference type="EMBL" id="JAJJMA010245607">
    <property type="protein sequence ID" value="MCL7043344.1"/>
    <property type="molecule type" value="Genomic_DNA"/>
</dbReference>
<feature type="domain" description="MEKHLA" evidence="2">
    <location>
        <begin position="144"/>
        <end position="189"/>
    </location>
</feature>
<evidence type="ECO:0000256" key="1">
    <source>
        <dbReference type="ARBA" id="ARBA00023242"/>
    </source>
</evidence>
<comment type="caution">
    <text evidence="3">The sequence shown here is derived from an EMBL/GenBank/DDBJ whole genome shotgun (WGS) entry which is preliminary data.</text>
</comment>
<organism evidence="3 4">
    <name type="scientific">Papaver nudicaule</name>
    <name type="common">Iceland poppy</name>
    <dbReference type="NCBI Taxonomy" id="74823"/>
    <lineage>
        <taxon>Eukaryota</taxon>
        <taxon>Viridiplantae</taxon>
        <taxon>Streptophyta</taxon>
        <taxon>Embryophyta</taxon>
        <taxon>Tracheophyta</taxon>
        <taxon>Spermatophyta</taxon>
        <taxon>Magnoliopsida</taxon>
        <taxon>Ranunculales</taxon>
        <taxon>Papaveraceae</taxon>
        <taxon>Papaveroideae</taxon>
        <taxon>Papaver</taxon>
    </lineage>
</organism>
<sequence length="210" mass="22704">LCNGMDENAAGTCAELIFAPMDSSFADDAPLLPSGFRIIPLDSGLDSSSPNRTLDLASSLEVGQPRNRASGDYAGNGSSLRSVMTIAFQFAFESHLQENVASMARQYVRSIVSSVQRVALALSPSNLSPHSGLRPPPGSPEAQTLAHWISNSYRRFMGAELLKSNGETSESVLKTLWHQSDAIMCCSMKVSILYLLHVVFEINSHIASWV</sequence>
<dbReference type="Proteomes" id="UP001177140">
    <property type="component" value="Unassembled WGS sequence"/>
</dbReference>
<name>A0AA41VL68_PAPNU</name>
<keyword evidence="1" id="KW-0539">Nucleus</keyword>
<dbReference type="InterPro" id="IPR013978">
    <property type="entry name" value="MEKHLA"/>
</dbReference>
<dbReference type="AlphaFoldDB" id="A0AA41VL68"/>
<reference evidence="3" key="1">
    <citation type="submission" date="2022-03" db="EMBL/GenBank/DDBJ databases">
        <title>A functionally conserved STORR gene fusion in Papaver species that diverged 16.8 million years ago.</title>
        <authorList>
            <person name="Catania T."/>
        </authorList>
    </citation>
    <scope>NUCLEOTIDE SEQUENCE</scope>
    <source>
        <strain evidence="3">S-191538</strain>
    </source>
</reference>
<evidence type="ECO:0000313" key="4">
    <source>
        <dbReference type="Proteomes" id="UP001177140"/>
    </source>
</evidence>
<evidence type="ECO:0000313" key="3">
    <source>
        <dbReference type="EMBL" id="MCL7043344.1"/>
    </source>
</evidence>
<dbReference type="Pfam" id="PF08670">
    <property type="entry name" value="MEKHLA"/>
    <property type="match status" value="1"/>
</dbReference>
<evidence type="ECO:0000259" key="2">
    <source>
        <dbReference type="Pfam" id="PF08670"/>
    </source>
</evidence>
<proteinExistence type="predicted"/>
<keyword evidence="4" id="KW-1185">Reference proteome</keyword>
<dbReference type="PANTHER" id="PTHR45950:SF1">
    <property type="entry name" value="HOMEOBOX-LEUCINE ZIPPER PROTEIN ATHB-15"/>
    <property type="match status" value="1"/>
</dbReference>
<dbReference type="GO" id="GO:0003700">
    <property type="term" value="F:DNA-binding transcription factor activity"/>
    <property type="evidence" value="ECO:0007669"/>
    <property type="project" value="InterPro"/>
</dbReference>
<feature type="non-terminal residue" evidence="3">
    <location>
        <position position="210"/>
    </location>
</feature>
<protein>
    <recommendedName>
        <fullName evidence="2">MEKHLA domain-containing protein</fullName>
    </recommendedName>
</protein>
<gene>
    <name evidence="3" type="ORF">MKW94_006301</name>
</gene>